<feature type="region of interest" description="Disordered" evidence="3">
    <location>
        <begin position="1"/>
        <end position="45"/>
    </location>
</feature>
<dbReference type="PANTHER" id="PTHR35201:SF4">
    <property type="entry name" value="BETA-PINACENE SYNTHASE-RELATED"/>
    <property type="match status" value="1"/>
</dbReference>
<keyword evidence="2" id="KW-0479">Metal-binding</keyword>
<dbReference type="Proteomes" id="UP001596174">
    <property type="component" value="Unassembled WGS sequence"/>
</dbReference>
<evidence type="ECO:0000256" key="1">
    <source>
        <dbReference type="ARBA" id="ARBA00023239"/>
    </source>
</evidence>
<evidence type="ECO:0000256" key="2">
    <source>
        <dbReference type="RuleBase" id="RU366034"/>
    </source>
</evidence>
<evidence type="ECO:0000313" key="5">
    <source>
        <dbReference type="Proteomes" id="UP001596174"/>
    </source>
</evidence>
<keyword evidence="2" id="KW-0460">Magnesium</keyword>
<dbReference type="SFLD" id="SFLDG01020">
    <property type="entry name" value="Terpene_Cyclase_Like_2"/>
    <property type="match status" value="2"/>
</dbReference>
<comment type="cofactor">
    <cofactor evidence="2">
        <name>Mg(2+)</name>
        <dbReference type="ChEBI" id="CHEBI:18420"/>
    </cofactor>
</comment>
<keyword evidence="1 2" id="KW-0456">Lyase</keyword>
<dbReference type="InterPro" id="IPR034686">
    <property type="entry name" value="Terpene_cyclase-like_2"/>
</dbReference>
<proteinExistence type="inferred from homology"/>
<dbReference type="SUPFAM" id="SSF48576">
    <property type="entry name" value="Terpenoid synthases"/>
    <property type="match status" value="2"/>
</dbReference>
<organism evidence="4 5">
    <name type="scientific">Streptacidiphilus monticola</name>
    <dbReference type="NCBI Taxonomy" id="2161674"/>
    <lineage>
        <taxon>Bacteria</taxon>
        <taxon>Bacillati</taxon>
        <taxon>Actinomycetota</taxon>
        <taxon>Actinomycetes</taxon>
        <taxon>Kitasatosporales</taxon>
        <taxon>Streptomycetaceae</taxon>
        <taxon>Streptacidiphilus</taxon>
    </lineage>
</organism>
<gene>
    <name evidence="4" type="ORF">ACFP3V_00635</name>
</gene>
<protein>
    <recommendedName>
        <fullName evidence="2">Terpene synthase</fullName>
        <ecNumber evidence="2">4.2.3.-</ecNumber>
    </recommendedName>
</protein>
<dbReference type="RefSeq" id="WP_380578459.1">
    <property type="nucleotide sequence ID" value="NZ_JBHSQJ010000002.1"/>
</dbReference>
<dbReference type="EMBL" id="JBHSQJ010000002">
    <property type="protein sequence ID" value="MFC5905731.1"/>
    <property type="molecule type" value="Genomic_DNA"/>
</dbReference>
<dbReference type="InterPro" id="IPR008949">
    <property type="entry name" value="Isoprenoid_synthase_dom_sf"/>
</dbReference>
<name>A0ABW1FTH7_9ACTN</name>
<dbReference type="Pfam" id="PF19086">
    <property type="entry name" value="Terpene_syn_C_2"/>
    <property type="match status" value="2"/>
</dbReference>
<feature type="compositionally biased region" description="Low complexity" evidence="3">
    <location>
        <begin position="1"/>
        <end position="13"/>
    </location>
</feature>
<dbReference type="Gene3D" id="1.10.600.10">
    <property type="entry name" value="Farnesyl Diphosphate Synthase"/>
    <property type="match status" value="2"/>
</dbReference>
<dbReference type="EC" id="4.2.3.-" evidence="2"/>
<evidence type="ECO:0000313" key="4">
    <source>
        <dbReference type="EMBL" id="MFC5905731.1"/>
    </source>
</evidence>
<dbReference type="PANTHER" id="PTHR35201">
    <property type="entry name" value="TERPENE SYNTHASE"/>
    <property type="match status" value="1"/>
</dbReference>
<comment type="similarity">
    <text evidence="2">Belongs to the terpene synthase family.</text>
</comment>
<evidence type="ECO:0000256" key="3">
    <source>
        <dbReference type="SAM" id="MobiDB-lite"/>
    </source>
</evidence>
<comment type="caution">
    <text evidence="4">The sequence shown here is derived from an EMBL/GenBank/DDBJ whole genome shotgun (WGS) entry which is preliminary data.</text>
</comment>
<dbReference type="SFLD" id="SFLDS00005">
    <property type="entry name" value="Isoprenoid_Synthase_Type_I"/>
    <property type="match status" value="2"/>
</dbReference>
<sequence length="777" mass="86428">MTHAQQAAQHPQAPRTPQVPHDAQLPQVRATGQGRPSRPDPHGQPFTLPVFYTPYPARLNPHADEARAHSTAWARESGMLEGSGVWTQADLDAHDYPLLCAYTHPDCDGPMLSLITEWYVWVFFFDDHFLETFKRTGDRAAARAYLARLPLFMPLDPGADIPEPANPVEAGLRDLWLRTVPHRSPAWRARFRESTAALLDESLWELANINAGRIANPVEYIEMRRKVGGAPWSANLVEHAADAEVPPAVAGTRPLRVLRDTFSDAVHLRNDLFSYEREILDEGELSNGVLVWETFFGMDTQEAAESVNDLLTSRLLQFEHTVATELPPLFAEHGLNPAEAADVLAYVKGLQDWQFGGHEWHLRSSRYMNKSADTTGSWLGTSGLHPVFLAHRARPYLQLPHRPAAAPARFPDLRMPFRLTLSPHLEGARRHVLDWSERMGLLQPQPGVPGSDLWDRQLLEGFDFALCSAALDPDATPEQLDLSADWLSWGTYADDWFPTVFGRTGDLAGARQAVARLRLFLPVEGRAVAVPANALERGLADLWARTVPPLRSADRERFRRSVDVFLDGFLWELANRAQNRMPDPVDYIETRRQTFGAELTMELARCAGRSAVPDALFASGTVQALENAVADWGALLNDVVSYQKEVAFEGELHNAVALVENWFGCGPEAAVRVVTDLLEQRMAQFEHLVAHEIPVLTEDFGLDTHGRAGLDGYLADLRNWLAAVHHWHEATRRYGEADLVARYGRPARAGVPVTADGLGLSALLLPERSATSASPVR</sequence>
<reference evidence="5" key="1">
    <citation type="journal article" date="2019" name="Int. J. Syst. Evol. Microbiol.">
        <title>The Global Catalogue of Microorganisms (GCM) 10K type strain sequencing project: providing services to taxonomists for standard genome sequencing and annotation.</title>
        <authorList>
            <consortium name="The Broad Institute Genomics Platform"/>
            <consortium name="The Broad Institute Genome Sequencing Center for Infectious Disease"/>
            <person name="Wu L."/>
            <person name="Ma J."/>
        </authorList>
    </citation>
    <scope>NUCLEOTIDE SEQUENCE [LARGE SCALE GENOMIC DNA]</scope>
    <source>
        <strain evidence="5">JCM 4816</strain>
    </source>
</reference>
<accession>A0ABW1FTH7</accession>
<keyword evidence="5" id="KW-1185">Reference proteome</keyword>